<proteinExistence type="predicted"/>
<feature type="compositionally biased region" description="Low complexity" evidence="1">
    <location>
        <begin position="304"/>
        <end position="315"/>
    </location>
</feature>
<gene>
    <name evidence="3" type="ORF">GCM10010515_11560</name>
</gene>
<feature type="compositionally biased region" description="Low complexity" evidence="1">
    <location>
        <begin position="263"/>
        <end position="281"/>
    </location>
</feature>
<evidence type="ECO:0000313" key="3">
    <source>
        <dbReference type="EMBL" id="GGX46398.1"/>
    </source>
</evidence>
<feature type="compositionally biased region" description="Pro residues" evidence="1">
    <location>
        <begin position="220"/>
        <end position="242"/>
    </location>
</feature>
<organism evidence="3 4">
    <name type="scientific">Streptomyces fructofermentans</name>
    <dbReference type="NCBI Taxonomy" id="152141"/>
    <lineage>
        <taxon>Bacteria</taxon>
        <taxon>Bacillati</taxon>
        <taxon>Actinomycetota</taxon>
        <taxon>Actinomycetes</taxon>
        <taxon>Kitasatosporales</taxon>
        <taxon>Streptomycetaceae</taxon>
        <taxon>Streptomyces</taxon>
    </lineage>
</organism>
<dbReference type="Proteomes" id="UP000645555">
    <property type="component" value="Unassembled WGS sequence"/>
</dbReference>
<feature type="transmembrane region" description="Helical" evidence="2">
    <location>
        <begin position="77"/>
        <end position="100"/>
    </location>
</feature>
<evidence type="ECO:0000256" key="2">
    <source>
        <dbReference type="SAM" id="Phobius"/>
    </source>
</evidence>
<feature type="transmembrane region" description="Helical" evidence="2">
    <location>
        <begin position="112"/>
        <end position="132"/>
    </location>
</feature>
<keyword evidence="2" id="KW-1133">Transmembrane helix</keyword>
<keyword evidence="4" id="KW-1185">Reference proteome</keyword>
<dbReference type="EMBL" id="BMWD01000003">
    <property type="protein sequence ID" value="GGX46398.1"/>
    <property type="molecule type" value="Genomic_DNA"/>
</dbReference>
<feature type="transmembrane region" description="Helical" evidence="2">
    <location>
        <begin position="14"/>
        <end position="38"/>
    </location>
</feature>
<feature type="transmembrane region" description="Helical" evidence="2">
    <location>
        <begin position="44"/>
        <end position="65"/>
    </location>
</feature>
<feature type="compositionally biased region" description="Gly residues" evidence="1">
    <location>
        <begin position="247"/>
        <end position="257"/>
    </location>
</feature>
<protein>
    <recommendedName>
        <fullName evidence="5">GtrA-like protein domain-containing protein</fullName>
    </recommendedName>
</protein>
<keyword evidence="2" id="KW-0812">Transmembrane</keyword>
<evidence type="ECO:0000313" key="4">
    <source>
        <dbReference type="Proteomes" id="UP000645555"/>
    </source>
</evidence>
<reference evidence="3" key="1">
    <citation type="journal article" date="2014" name="Int. J. Syst. Evol. Microbiol.">
        <title>Complete genome sequence of Corynebacterium casei LMG S-19264T (=DSM 44701T), isolated from a smear-ripened cheese.</title>
        <authorList>
            <consortium name="US DOE Joint Genome Institute (JGI-PGF)"/>
            <person name="Walter F."/>
            <person name="Albersmeier A."/>
            <person name="Kalinowski J."/>
            <person name="Ruckert C."/>
        </authorList>
    </citation>
    <scope>NUCLEOTIDE SEQUENCE</scope>
    <source>
        <strain evidence="3">JCM 4956</strain>
    </source>
</reference>
<keyword evidence="2" id="KW-0472">Membrane</keyword>
<sequence>MAPGTAAPGPLASFVRFVVCGGGVGVLSGAAVALLAGLMPWSAANALVTVASTALCTELHALFTFGTGRRAGWRRHWQSAGSATAAYAVTSLAMLALHLVRSSPGALTEQAVYLGAAGLAGTGRFLVLRMFVFAGDRDGAAATGARDLAAGLPGPGTGTLPRVPVPASPRVPVLASVCASPSVPVGASRPAHGPGRPRGSGPAAVRTGPRAPVSRSPRPTSLPPSRPVLFPPSRPVLFPPSRPASHGLGGGPACGPGGRRHPGGASAGRAAPARLTAGTRVAGRRTGRCREAGAVPDGPRRPYRAAVRPPHGRVPLAPVALAPAPLATASAG</sequence>
<name>A0A918N817_9ACTN</name>
<dbReference type="AlphaFoldDB" id="A0A918N817"/>
<evidence type="ECO:0008006" key="5">
    <source>
        <dbReference type="Google" id="ProtNLM"/>
    </source>
</evidence>
<comment type="caution">
    <text evidence="3">The sequence shown here is derived from an EMBL/GenBank/DDBJ whole genome shotgun (WGS) entry which is preliminary data.</text>
</comment>
<accession>A0A918N817</accession>
<reference evidence="3" key="2">
    <citation type="submission" date="2020-09" db="EMBL/GenBank/DDBJ databases">
        <authorList>
            <person name="Sun Q."/>
            <person name="Ohkuma M."/>
        </authorList>
    </citation>
    <scope>NUCLEOTIDE SEQUENCE</scope>
    <source>
        <strain evidence="3">JCM 4956</strain>
    </source>
</reference>
<evidence type="ECO:0000256" key="1">
    <source>
        <dbReference type="SAM" id="MobiDB-lite"/>
    </source>
</evidence>
<feature type="compositionally biased region" description="Low complexity" evidence="1">
    <location>
        <begin position="186"/>
        <end position="219"/>
    </location>
</feature>
<feature type="region of interest" description="Disordered" evidence="1">
    <location>
        <begin position="182"/>
        <end position="315"/>
    </location>
</feature>